<evidence type="ECO:0000313" key="6">
    <source>
        <dbReference type="EMBL" id="CAF97197.1"/>
    </source>
</evidence>
<dbReference type="Proteomes" id="UP000007303">
    <property type="component" value="Unassembled WGS sequence"/>
</dbReference>
<dbReference type="OMA" id="YCIMASK"/>
<feature type="domain" description="Methyltransferase type 11" evidence="5">
    <location>
        <begin position="13"/>
        <end position="57"/>
    </location>
</feature>
<dbReference type="GeneTree" id="ENSGT00940000163794"/>
<gene>
    <name evidence="6" type="ORF">GSTENG00014473001</name>
</gene>
<keyword evidence="2" id="KW-0489">Methyltransferase</keyword>
<name>Q4SQ85_TETNG</name>
<dbReference type="Gene3D" id="3.40.50.150">
    <property type="entry name" value="Vaccinia Virus protein VP39"/>
    <property type="match status" value="1"/>
</dbReference>
<dbReference type="OrthoDB" id="506498at2759"/>
<dbReference type="GO" id="GO:0032259">
    <property type="term" value="P:methylation"/>
    <property type="evidence" value="ECO:0007669"/>
    <property type="project" value="UniProtKB-KW"/>
</dbReference>
<keyword evidence="4" id="KW-0949">S-adenosyl-L-methionine</keyword>
<evidence type="ECO:0000313" key="7">
    <source>
        <dbReference type="Ensembl" id="ENSTNIP00000010369.1"/>
    </source>
</evidence>
<proteinExistence type="inferred from homology"/>
<keyword evidence="8" id="KW-1185">Reference proteome</keyword>
<evidence type="ECO:0000256" key="4">
    <source>
        <dbReference type="ARBA" id="ARBA00022691"/>
    </source>
</evidence>
<reference evidence="7" key="3">
    <citation type="submission" date="2025-05" db="UniProtKB">
        <authorList>
            <consortium name="Ensembl"/>
        </authorList>
    </citation>
    <scope>IDENTIFICATION</scope>
</reference>
<reference evidence="6 8" key="1">
    <citation type="journal article" date="2004" name="Nature">
        <title>Genome duplication in the teleost fish Tetraodon nigroviridis reveals the early vertebrate proto-karyotype.</title>
        <authorList>
            <person name="Jaillon O."/>
            <person name="Aury J.-M."/>
            <person name="Brunet F."/>
            <person name="Petit J.-L."/>
            <person name="Stange-Thomann N."/>
            <person name="Mauceli E."/>
            <person name="Bouneau L."/>
            <person name="Fischer C."/>
            <person name="Ozouf-Costaz C."/>
            <person name="Bernot A."/>
            <person name="Nicaud S."/>
            <person name="Jaffe D."/>
            <person name="Fisher S."/>
            <person name="Lutfalla G."/>
            <person name="Dossat C."/>
            <person name="Segurens B."/>
            <person name="Dasilva C."/>
            <person name="Salanoubat M."/>
            <person name="Levy M."/>
            <person name="Boudet N."/>
            <person name="Castellano S."/>
            <person name="Anthouard V."/>
            <person name="Jubin C."/>
            <person name="Castelli V."/>
            <person name="Katinka M."/>
            <person name="Vacherie B."/>
            <person name="Biemont C."/>
            <person name="Skalli Z."/>
            <person name="Cattolico L."/>
            <person name="Poulain J."/>
            <person name="De Berardinis V."/>
            <person name="Cruaud C."/>
            <person name="Duprat S."/>
            <person name="Brottier P."/>
            <person name="Coutanceau J.-P."/>
            <person name="Gouzy J."/>
            <person name="Parra G."/>
            <person name="Lardier G."/>
            <person name="Chapple C."/>
            <person name="McKernan K.J."/>
            <person name="McEwan P."/>
            <person name="Bosak S."/>
            <person name="Kellis M."/>
            <person name="Volff J.-N."/>
            <person name="Guigo R."/>
            <person name="Zody M.C."/>
            <person name="Mesirov J."/>
            <person name="Lindblad-Toh K."/>
            <person name="Birren B."/>
            <person name="Nusbaum C."/>
            <person name="Kahn D."/>
            <person name="Robinson-Rechavi M."/>
            <person name="Laudet V."/>
            <person name="Schachter V."/>
            <person name="Quetier F."/>
            <person name="Saurin W."/>
            <person name="Scarpelli C."/>
            <person name="Wincker P."/>
            <person name="Lander E.S."/>
            <person name="Weissenbach J."/>
            <person name="Roest Crollius H."/>
        </authorList>
    </citation>
    <scope>NUCLEOTIDE SEQUENCE [LARGE SCALE GENOMIC DNA]</scope>
</reference>
<dbReference type="InterPro" id="IPR013216">
    <property type="entry name" value="Methyltransf_11"/>
</dbReference>
<dbReference type="STRING" id="99883.ENSTNIP00000010369"/>
<dbReference type="SUPFAM" id="SSF53335">
    <property type="entry name" value="S-adenosyl-L-methionine-dependent methyltransferases"/>
    <property type="match status" value="1"/>
</dbReference>
<accession>Q4SQ85</accession>
<keyword evidence="3" id="KW-0808">Transferase</keyword>
<dbReference type="AlphaFoldDB" id="Q4SQ85"/>
<organism evidence="6">
    <name type="scientific">Tetraodon nigroviridis</name>
    <name type="common">Spotted green pufferfish</name>
    <name type="synonym">Chelonodon nigroviridis</name>
    <dbReference type="NCBI Taxonomy" id="99883"/>
    <lineage>
        <taxon>Eukaryota</taxon>
        <taxon>Metazoa</taxon>
        <taxon>Chordata</taxon>
        <taxon>Craniata</taxon>
        <taxon>Vertebrata</taxon>
        <taxon>Euteleostomi</taxon>
        <taxon>Actinopterygii</taxon>
        <taxon>Neopterygii</taxon>
        <taxon>Teleostei</taxon>
        <taxon>Neoteleostei</taxon>
        <taxon>Acanthomorphata</taxon>
        <taxon>Eupercaria</taxon>
        <taxon>Tetraodontiformes</taxon>
        <taxon>Tetradontoidea</taxon>
        <taxon>Tetraodontidae</taxon>
        <taxon>Tetraodon</taxon>
    </lineage>
</organism>
<dbReference type="CDD" id="cd02440">
    <property type="entry name" value="AdoMet_MTases"/>
    <property type="match status" value="1"/>
</dbReference>
<evidence type="ECO:0000259" key="5">
    <source>
        <dbReference type="Pfam" id="PF08241"/>
    </source>
</evidence>
<dbReference type="InterPro" id="IPR023576">
    <property type="entry name" value="UbiE/COQ5_MeTrFase_CS"/>
</dbReference>
<dbReference type="KEGG" id="tng:GSTEN00014473G001"/>
<dbReference type="PROSITE" id="PS01184">
    <property type="entry name" value="UBIE_2"/>
    <property type="match status" value="1"/>
</dbReference>
<dbReference type="HOGENOM" id="CLU_049344_5_2_1"/>
<dbReference type="InterPro" id="IPR029063">
    <property type="entry name" value="SAM-dependent_MTases_sf"/>
</dbReference>
<dbReference type="PANTHER" id="PTHR44942:SF4">
    <property type="entry name" value="METHYLTRANSFERASE TYPE 11 DOMAIN-CONTAINING PROTEIN"/>
    <property type="match status" value="1"/>
</dbReference>
<dbReference type="GO" id="GO:0008757">
    <property type="term" value="F:S-adenosylmethionine-dependent methyltransferase activity"/>
    <property type="evidence" value="ECO:0007669"/>
    <property type="project" value="InterPro"/>
</dbReference>
<dbReference type="Ensembl" id="ENSTNIT00000010550.1">
    <property type="protein sequence ID" value="ENSTNIP00000010369.1"/>
    <property type="gene ID" value="ENSTNIG00000007559.1"/>
</dbReference>
<evidence type="ECO:0000313" key="8">
    <source>
        <dbReference type="Proteomes" id="UP000007303"/>
    </source>
</evidence>
<dbReference type="InterPro" id="IPR051052">
    <property type="entry name" value="Diverse_substrate_MTase"/>
</dbReference>
<dbReference type="PANTHER" id="PTHR44942">
    <property type="entry name" value="METHYLTRANSF_11 DOMAIN-CONTAINING PROTEIN"/>
    <property type="match status" value="1"/>
</dbReference>
<comment type="similarity">
    <text evidence="1">Belongs to the methyltransferase superfamily.</text>
</comment>
<evidence type="ECO:0000256" key="3">
    <source>
        <dbReference type="ARBA" id="ARBA00022679"/>
    </source>
</evidence>
<dbReference type="Pfam" id="PF08241">
    <property type="entry name" value="Methyltransf_11"/>
    <property type="match status" value="1"/>
</dbReference>
<dbReference type="EMBL" id="CAAE01014534">
    <property type="protein sequence ID" value="CAF97197.1"/>
    <property type="molecule type" value="Genomic_DNA"/>
</dbReference>
<protein>
    <submittedName>
        <fullName evidence="6">(spotted green pufferfish) hypothetical protein</fullName>
    </submittedName>
</protein>
<evidence type="ECO:0000256" key="2">
    <source>
        <dbReference type="ARBA" id="ARBA00022603"/>
    </source>
</evidence>
<evidence type="ECO:0000256" key="1">
    <source>
        <dbReference type="ARBA" id="ARBA00008361"/>
    </source>
</evidence>
<sequence length="194" mass="21919">MLCQAITTSHTWTGTAEKLPFPDGSVDLVTASSAAHYFEKSAFLAEANRVLKPGGCITIVDFTLHKTRLYYQDCGERLTDILQEMFGILMVDTTTQVVLSESTLQDVYEAISFPDKQRVEGIKTKSSTSLGKLWGFIKATSMFQIYKKKDEEKSEELIVNTKKRFLEEMGPTSPDTELERTLEYYCIMASKPQE</sequence>
<reference evidence="6" key="2">
    <citation type="submission" date="2004-02" db="EMBL/GenBank/DDBJ databases">
        <authorList>
            <consortium name="Genoscope"/>
            <consortium name="Whitehead Institute Centre for Genome Research"/>
        </authorList>
    </citation>
    <scope>NUCLEOTIDE SEQUENCE</scope>
</reference>